<dbReference type="PANTHER" id="PTHR35810:SF1">
    <property type="entry name" value="CYTOPLASMIC PROTEIN"/>
    <property type="match status" value="1"/>
</dbReference>
<evidence type="ECO:0000313" key="2">
    <source>
        <dbReference type="Proteomes" id="UP000255207"/>
    </source>
</evidence>
<protein>
    <submittedName>
        <fullName evidence="1">DNA-binding protein</fullName>
    </submittedName>
</protein>
<dbReference type="OrthoDB" id="9802752at2"/>
<reference evidence="2" key="1">
    <citation type="submission" date="2018-07" db="EMBL/GenBank/DDBJ databases">
        <authorList>
            <person name="Safronova V.I."/>
            <person name="Chirak E.R."/>
            <person name="Sazanova A.L."/>
        </authorList>
    </citation>
    <scope>NUCLEOTIDE SEQUENCE [LARGE SCALE GENOMIC DNA]</scope>
    <source>
        <strain evidence="2">RCAM04685</strain>
    </source>
</reference>
<dbReference type="PANTHER" id="PTHR35810">
    <property type="entry name" value="CYTOPLASMIC PROTEIN-RELATED"/>
    <property type="match status" value="1"/>
</dbReference>
<dbReference type="RefSeq" id="WP_114828536.1">
    <property type="nucleotide sequence ID" value="NZ_QQTO01000001.1"/>
</dbReference>
<dbReference type="EMBL" id="QQTP01000003">
    <property type="protein sequence ID" value="RDJ26654.1"/>
    <property type="molecule type" value="Genomic_DNA"/>
</dbReference>
<accession>A0A370L8D8</accession>
<dbReference type="Pfam" id="PF13310">
    <property type="entry name" value="Virulence_RhuM"/>
    <property type="match status" value="1"/>
</dbReference>
<dbReference type="GO" id="GO:0003677">
    <property type="term" value="F:DNA binding"/>
    <property type="evidence" value="ECO:0007669"/>
    <property type="project" value="UniProtKB-KW"/>
</dbReference>
<comment type="caution">
    <text evidence="1">The sequence shown here is derived from an EMBL/GenBank/DDBJ whole genome shotgun (WGS) entry which is preliminary data.</text>
</comment>
<keyword evidence="2" id="KW-1185">Reference proteome</keyword>
<dbReference type="Proteomes" id="UP000255207">
    <property type="component" value="Unassembled WGS sequence"/>
</dbReference>
<sequence>MADDQNEPVRLVEDAETGDRFLVYGTDRGLRLDIRYEGEVLWMTQGQIGQLFGVDRSVITKHIANVYAEAELNAEATSAKIAQVRQEGARQVSRQIEHYNLDVVISVGYRVSSAQATIFRRWATGILVQFARTGFVVDAQRLKQPDNTDRVAELREIIRDIRSDEASVYRELRKICALCQDYDGSAEIARAFYQRTQAKLVYAVTSQTPAEIIVGRADHTAENMGLRTWPNDNIRKSDVGVSKNYLSDREVKELNRLTTILLDIFEDQLDLGRLVVMQDAQTLLDQQLQQLGRAVLRTGGSVKAEDAKRLAERHYESFDQSRKLQRHDEADQQIAALAAEAKGLPKTPRR</sequence>
<organism evidence="1 2">
    <name type="scientific">Bosea caraganae</name>
    <dbReference type="NCBI Taxonomy" id="2763117"/>
    <lineage>
        <taxon>Bacteria</taxon>
        <taxon>Pseudomonadati</taxon>
        <taxon>Pseudomonadota</taxon>
        <taxon>Alphaproteobacteria</taxon>
        <taxon>Hyphomicrobiales</taxon>
        <taxon>Boseaceae</taxon>
        <taxon>Bosea</taxon>
    </lineage>
</organism>
<dbReference type="InterPro" id="IPR011204">
    <property type="entry name" value="Virulence_RhuM-like"/>
</dbReference>
<proteinExistence type="predicted"/>
<name>A0A370L8D8_9HYPH</name>
<gene>
    <name evidence="1" type="ORF">DWE98_07285</name>
</gene>
<dbReference type="AlphaFoldDB" id="A0A370L8D8"/>
<dbReference type="PIRSF" id="PIRSF015268">
    <property type="entry name" value="Virulence_RhuM"/>
    <property type="match status" value="1"/>
</dbReference>
<evidence type="ECO:0000313" key="1">
    <source>
        <dbReference type="EMBL" id="RDJ26654.1"/>
    </source>
</evidence>
<keyword evidence="1" id="KW-0238">DNA-binding</keyword>